<dbReference type="SUPFAM" id="SSF55073">
    <property type="entry name" value="Nucleotide cyclase"/>
    <property type="match status" value="1"/>
</dbReference>
<dbReference type="EMBL" id="QPMH01000002">
    <property type="protein sequence ID" value="RDD63469.1"/>
    <property type="molecule type" value="Genomic_DNA"/>
</dbReference>
<dbReference type="Pfam" id="PF00990">
    <property type="entry name" value="GGDEF"/>
    <property type="match status" value="1"/>
</dbReference>
<dbReference type="SUPFAM" id="SSF141868">
    <property type="entry name" value="EAL domain-like"/>
    <property type="match status" value="1"/>
</dbReference>
<dbReference type="NCBIfam" id="TIGR00254">
    <property type="entry name" value="GGDEF"/>
    <property type="match status" value="1"/>
</dbReference>
<protein>
    <submittedName>
        <fullName evidence="4">EAL domain-containing protein</fullName>
    </submittedName>
</protein>
<dbReference type="SUPFAM" id="SSF55785">
    <property type="entry name" value="PYP-like sensor domain (PAS domain)"/>
    <property type="match status" value="1"/>
</dbReference>
<dbReference type="Gene3D" id="3.30.70.270">
    <property type="match status" value="1"/>
</dbReference>
<organism evidence="4 5">
    <name type="scientific">Ferruginivarius sediminum</name>
    <dbReference type="NCBI Taxonomy" id="2661937"/>
    <lineage>
        <taxon>Bacteria</taxon>
        <taxon>Pseudomonadati</taxon>
        <taxon>Pseudomonadota</taxon>
        <taxon>Alphaproteobacteria</taxon>
        <taxon>Rhodospirillales</taxon>
        <taxon>Rhodospirillaceae</taxon>
        <taxon>Ferruginivarius</taxon>
    </lineage>
</organism>
<keyword evidence="5" id="KW-1185">Reference proteome</keyword>
<dbReference type="Gene3D" id="3.30.450.20">
    <property type="entry name" value="PAS domain"/>
    <property type="match status" value="1"/>
</dbReference>
<dbReference type="Pfam" id="PF00563">
    <property type="entry name" value="EAL"/>
    <property type="match status" value="1"/>
</dbReference>
<dbReference type="InterPro" id="IPR013655">
    <property type="entry name" value="PAS_fold_3"/>
</dbReference>
<dbReference type="InterPro" id="IPR029787">
    <property type="entry name" value="Nucleotide_cyclase"/>
</dbReference>
<accession>A0A369TDR7</accession>
<gene>
    <name evidence="4" type="ORF">DRB17_03235</name>
</gene>
<dbReference type="Gene3D" id="3.20.20.450">
    <property type="entry name" value="EAL domain"/>
    <property type="match status" value="1"/>
</dbReference>
<dbReference type="InterPro" id="IPR001633">
    <property type="entry name" value="EAL_dom"/>
</dbReference>
<evidence type="ECO:0000259" key="3">
    <source>
        <dbReference type="PROSITE" id="PS50887"/>
    </source>
</evidence>
<dbReference type="PROSITE" id="PS50113">
    <property type="entry name" value="PAC"/>
    <property type="match status" value="1"/>
</dbReference>
<dbReference type="CDD" id="cd01949">
    <property type="entry name" value="GGDEF"/>
    <property type="match status" value="1"/>
</dbReference>
<proteinExistence type="predicted"/>
<dbReference type="InterPro" id="IPR035919">
    <property type="entry name" value="EAL_sf"/>
</dbReference>
<evidence type="ECO:0000313" key="5">
    <source>
        <dbReference type="Proteomes" id="UP000253941"/>
    </source>
</evidence>
<feature type="domain" description="GGDEF" evidence="3">
    <location>
        <begin position="162"/>
        <end position="295"/>
    </location>
</feature>
<dbReference type="PROSITE" id="PS50883">
    <property type="entry name" value="EAL"/>
    <property type="match status" value="1"/>
</dbReference>
<feature type="domain" description="PAC" evidence="1">
    <location>
        <begin position="78"/>
        <end position="130"/>
    </location>
</feature>
<reference evidence="4 5" key="1">
    <citation type="submission" date="2018-07" db="EMBL/GenBank/DDBJ databases">
        <title>Venubactetium sediminum gen. nov., sp. nov., isolated from a marine solar saltern.</title>
        <authorList>
            <person name="Wang S."/>
        </authorList>
    </citation>
    <scope>NUCLEOTIDE SEQUENCE [LARGE SCALE GENOMIC DNA]</scope>
    <source>
        <strain evidence="4 5">WD2A32</strain>
    </source>
</reference>
<dbReference type="PANTHER" id="PTHR33121:SF79">
    <property type="entry name" value="CYCLIC DI-GMP PHOSPHODIESTERASE PDED-RELATED"/>
    <property type="match status" value="1"/>
</dbReference>
<evidence type="ECO:0000313" key="4">
    <source>
        <dbReference type="EMBL" id="RDD63469.1"/>
    </source>
</evidence>
<dbReference type="InterPro" id="IPR043128">
    <property type="entry name" value="Rev_trsase/Diguanyl_cyclase"/>
</dbReference>
<name>A0A369TDR7_9PROT</name>
<dbReference type="SMART" id="SM00267">
    <property type="entry name" value="GGDEF"/>
    <property type="match status" value="1"/>
</dbReference>
<dbReference type="CDD" id="cd01948">
    <property type="entry name" value="EAL"/>
    <property type="match status" value="1"/>
</dbReference>
<dbReference type="InterPro" id="IPR035965">
    <property type="entry name" value="PAS-like_dom_sf"/>
</dbReference>
<dbReference type="SMART" id="SM00052">
    <property type="entry name" value="EAL"/>
    <property type="match status" value="1"/>
</dbReference>
<dbReference type="CDD" id="cd00130">
    <property type="entry name" value="PAS"/>
    <property type="match status" value="1"/>
</dbReference>
<dbReference type="InterPro" id="IPR050706">
    <property type="entry name" value="Cyclic-di-GMP_PDE-like"/>
</dbReference>
<feature type="domain" description="EAL" evidence="2">
    <location>
        <begin position="306"/>
        <end position="555"/>
    </location>
</feature>
<dbReference type="GO" id="GO:0071111">
    <property type="term" value="F:cyclic-guanylate-specific phosphodiesterase activity"/>
    <property type="evidence" value="ECO:0007669"/>
    <property type="project" value="InterPro"/>
</dbReference>
<dbReference type="PROSITE" id="PS50887">
    <property type="entry name" value="GGDEF"/>
    <property type="match status" value="1"/>
</dbReference>
<evidence type="ECO:0000259" key="2">
    <source>
        <dbReference type="PROSITE" id="PS50883"/>
    </source>
</evidence>
<dbReference type="InterPro" id="IPR000160">
    <property type="entry name" value="GGDEF_dom"/>
</dbReference>
<dbReference type="PANTHER" id="PTHR33121">
    <property type="entry name" value="CYCLIC DI-GMP PHOSPHODIESTERASE PDEF"/>
    <property type="match status" value="1"/>
</dbReference>
<dbReference type="Pfam" id="PF08447">
    <property type="entry name" value="PAS_3"/>
    <property type="match status" value="1"/>
</dbReference>
<sequence>MDELARLRAALMAAGDIVYEWDVASDTIVWHGDLTKLFDCTNDDVPATGERLSTRIHPEDLPQRQKVLSEHISSGLAYDCEYRLRGPDGDFHWVHDRGALDAVRSGAALRLVGTMRLVTSRKANEERLAYLANYDELTGQANKLRLRQALDQALVESGRFGLSGAFLAIGLDQLAMINSAFGYEAGDAVLVAVGERLTTCLRASDVVGRIGGDCFGAVLHRCDQREAMAAAERAANEIRRQVVETPAGPVRVTASAGVVMFPQQANTSYDLMVKGEGALRQAKARGRNCVGLYEMTEEQRRSDRASLDIGAEVQEALKEGRLVFAYQPIVRSTDGRVDFYECLLRLRRRDGEIVPAGRFVPVVEQLGLMRALDRHGLDLAVEVLRNDPRASLAINISGLTASDRSWLRALTGKLRDRPDVARRLVVEITETAALRDVEESARFVRAVRDLGCRVALDDFGAGFMTFRHLKALTVDIVKIDGSFVRDIATEPQNRLFVRNLLGLANSLDLSAVAECVETREESDILSAEGADLLQGYFFGKPALDEPWSEAEREAGAGPAGADQVVDISTSVRRGSGQA</sequence>
<dbReference type="InterPro" id="IPR000014">
    <property type="entry name" value="PAS"/>
</dbReference>
<dbReference type="Proteomes" id="UP000253941">
    <property type="component" value="Unassembled WGS sequence"/>
</dbReference>
<dbReference type="AlphaFoldDB" id="A0A369TDR7"/>
<comment type="caution">
    <text evidence="4">The sequence shown here is derived from an EMBL/GenBank/DDBJ whole genome shotgun (WGS) entry which is preliminary data.</text>
</comment>
<dbReference type="InterPro" id="IPR000700">
    <property type="entry name" value="PAS-assoc_C"/>
</dbReference>
<evidence type="ECO:0000259" key="1">
    <source>
        <dbReference type="PROSITE" id="PS50113"/>
    </source>
</evidence>